<proteinExistence type="predicted"/>
<comment type="caution">
    <text evidence="7">The sequence shown here is derived from an EMBL/GenBank/DDBJ whole genome shotgun (WGS) entry which is preliminary data.</text>
</comment>
<dbReference type="SUPFAM" id="SSF52540">
    <property type="entry name" value="P-loop containing nucleoside triphosphate hydrolases"/>
    <property type="match status" value="1"/>
</dbReference>
<dbReference type="RefSeq" id="WP_113630003.1">
    <property type="nucleotide sequence ID" value="NZ_QHCV01000005.1"/>
</dbReference>
<keyword evidence="4 7" id="KW-0067">ATP-binding</keyword>
<evidence type="ECO:0000256" key="4">
    <source>
        <dbReference type="ARBA" id="ARBA00022840"/>
    </source>
</evidence>
<dbReference type="Pfam" id="PF00005">
    <property type="entry name" value="ABC_tran"/>
    <property type="match status" value="1"/>
</dbReference>
<dbReference type="InterPro" id="IPR027417">
    <property type="entry name" value="P-loop_NTPase"/>
</dbReference>
<dbReference type="PANTHER" id="PTHR42711:SF19">
    <property type="entry name" value="DOXORUBICIN RESISTANCE ATP-BINDING PROTEIN DRRA"/>
    <property type="match status" value="1"/>
</dbReference>
<dbReference type="CDD" id="cd03230">
    <property type="entry name" value="ABC_DR_subfamily_A"/>
    <property type="match status" value="1"/>
</dbReference>
<keyword evidence="8" id="KW-1185">Reference proteome</keyword>
<dbReference type="AlphaFoldDB" id="A0A364V8U9"/>
<dbReference type="EMBL" id="QHCV01000005">
    <property type="protein sequence ID" value="RAV32996.1"/>
    <property type="molecule type" value="Genomic_DNA"/>
</dbReference>
<dbReference type="GO" id="GO:0005524">
    <property type="term" value="F:ATP binding"/>
    <property type="evidence" value="ECO:0007669"/>
    <property type="project" value="UniProtKB-KW"/>
</dbReference>
<dbReference type="Proteomes" id="UP000251577">
    <property type="component" value="Unassembled WGS sequence"/>
</dbReference>
<evidence type="ECO:0000259" key="6">
    <source>
        <dbReference type="PROSITE" id="PS50893"/>
    </source>
</evidence>
<dbReference type="GO" id="GO:0005886">
    <property type="term" value="C:plasma membrane"/>
    <property type="evidence" value="ECO:0007669"/>
    <property type="project" value="UniProtKB-SubCell"/>
</dbReference>
<keyword evidence="2" id="KW-0813">Transport</keyword>
<dbReference type="InterPro" id="IPR050763">
    <property type="entry name" value="ABC_transporter_ATP-binding"/>
</dbReference>
<evidence type="ECO:0000256" key="5">
    <source>
        <dbReference type="ARBA" id="ARBA00023251"/>
    </source>
</evidence>
<evidence type="ECO:0000256" key="1">
    <source>
        <dbReference type="ARBA" id="ARBA00004202"/>
    </source>
</evidence>
<feature type="domain" description="ABC transporter" evidence="6">
    <location>
        <begin position="21"/>
        <end position="263"/>
    </location>
</feature>
<dbReference type="InterPro" id="IPR003439">
    <property type="entry name" value="ABC_transporter-like_ATP-bd"/>
</dbReference>
<evidence type="ECO:0000313" key="7">
    <source>
        <dbReference type="EMBL" id="RAV32996.1"/>
    </source>
</evidence>
<protein>
    <submittedName>
        <fullName evidence="7">ABC transporter ATP-binding protein</fullName>
    </submittedName>
</protein>
<dbReference type="SMART" id="SM00382">
    <property type="entry name" value="AAA"/>
    <property type="match status" value="1"/>
</dbReference>
<gene>
    <name evidence="7" type="ORF">DLJ54_00925</name>
</gene>
<dbReference type="PROSITE" id="PS50893">
    <property type="entry name" value="ABC_TRANSPORTER_2"/>
    <property type="match status" value="1"/>
</dbReference>
<comment type="subcellular location">
    <subcellularLocation>
        <location evidence="1">Cell membrane</location>
        <topology evidence="1">Peripheral membrane protein</topology>
    </subcellularLocation>
</comment>
<evidence type="ECO:0000256" key="2">
    <source>
        <dbReference type="ARBA" id="ARBA00022448"/>
    </source>
</evidence>
<keyword evidence="5" id="KW-0046">Antibiotic resistance</keyword>
<reference evidence="7 8" key="1">
    <citation type="journal article" date="2018" name="Syst. Appl. Microbiol.">
        <title>Corynebacterium heidelbergense sp. nov., isolated from the preen glands of Egyptian geese (Alopochen aegyptiacus).</title>
        <authorList>
            <person name="Braun M.S."/>
            <person name="Wang E."/>
            <person name="Zimmermann S."/>
            <person name="Wink M."/>
        </authorList>
    </citation>
    <scope>NUCLEOTIDE SEQUENCE [LARGE SCALE GENOMIC DNA]</scope>
    <source>
        <strain evidence="7 8">647</strain>
    </source>
</reference>
<sequence length="282" mass="29802">MDARTPAHIAPIAQDPRQPALALRGLAKAFEGSPAVHNLSLDIPRGSFYGLVGPNGAGKTTTIMMATGLLRPDAGTAVVCGHDIWGAGTGQHPEPDNTEVLAAKAAYGLLADGLPVFDRLSGREYLVYLGLLRGMDASVVDKRSKDLLGALDLAEAQDKYIVDYSAGMTKKILLAGALLHRPEILILDEPFEAVDPVSGQVIRQILHNYVAAGGTVVMSSHVMELVQGICDHVAVIARGQVLASGQIDEVRGQQSLSDLFVQLVGGRSLDADSLGWLGEARR</sequence>
<name>A0A364V8U9_9CORY</name>
<organism evidence="7 8">
    <name type="scientific">Corynebacterium heidelbergense</name>
    <dbReference type="NCBI Taxonomy" id="2055947"/>
    <lineage>
        <taxon>Bacteria</taxon>
        <taxon>Bacillati</taxon>
        <taxon>Actinomycetota</taxon>
        <taxon>Actinomycetes</taxon>
        <taxon>Mycobacteriales</taxon>
        <taxon>Corynebacteriaceae</taxon>
        <taxon>Corynebacterium</taxon>
    </lineage>
</organism>
<dbReference type="Gene3D" id="3.40.50.300">
    <property type="entry name" value="P-loop containing nucleotide triphosphate hydrolases"/>
    <property type="match status" value="1"/>
</dbReference>
<dbReference type="GO" id="GO:0046677">
    <property type="term" value="P:response to antibiotic"/>
    <property type="evidence" value="ECO:0007669"/>
    <property type="project" value="UniProtKB-KW"/>
</dbReference>
<keyword evidence="3" id="KW-0547">Nucleotide-binding</keyword>
<dbReference type="InterPro" id="IPR003593">
    <property type="entry name" value="AAA+_ATPase"/>
</dbReference>
<dbReference type="PANTHER" id="PTHR42711">
    <property type="entry name" value="ABC TRANSPORTER ATP-BINDING PROTEIN"/>
    <property type="match status" value="1"/>
</dbReference>
<dbReference type="GO" id="GO:0016887">
    <property type="term" value="F:ATP hydrolysis activity"/>
    <property type="evidence" value="ECO:0007669"/>
    <property type="project" value="InterPro"/>
</dbReference>
<evidence type="ECO:0000313" key="8">
    <source>
        <dbReference type="Proteomes" id="UP000251577"/>
    </source>
</evidence>
<accession>A0A364V8U9</accession>
<evidence type="ECO:0000256" key="3">
    <source>
        <dbReference type="ARBA" id="ARBA00022741"/>
    </source>
</evidence>